<accession>V5CAU2</accession>
<organism evidence="3 4">
    <name type="scientific">Methyloglobulus morosus KoM1</name>
    <dbReference type="NCBI Taxonomy" id="1116472"/>
    <lineage>
        <taxon>Bacteria</taxon>
        <taxon>Pseudomonadati</taxon>
        <taxon>Pseudomonadota</taxon>
        <taxon>Gammaproteobacteria</taxon>
        <taxon>Methylococcales</taxon>
        <taxon>Methylococcaceae</taxon>
        <taxon>Methyloglobulus</taxon>
    </lineage>
</organism>
<evidence type="ECO:0000256" key="1">
    <source>
        <dbReference type="SAM" id="Coils"/>
    </source>
</evidence>
<comment type="caution">
    <text evidence="3">The sequence shown here is derived from an EMBL/GenBank/DDBJ whole genome shotgun (WGS) entry which is preliminary data.</text>
</comment>
<feature type="transmembrane region" description="Helical" evidence="2">
    <location>
        <begin position="28"/>
        <end position="48"/>
    </location>
</feature>
<dbReference type="OrthoDB" id="6422829at2"/>
<dbReference type="STRING" id="1116472.MGMO_8c00700"/>
<protein>
    <recommendedName>
        <fullName evidence="5">Phage abortive infection protein</fullName>
    </recommendedName>
</protein>
<name>V5CAU2_9GAMM</name>
<evidence type="ECO:0000313" key="3">
    <source>
        <dbReference type="EMBL" id="ESS73933.1"/>
    </source>
</evidence>
<evidence type="ECO:0008006" key="5">
    <source>
        <dbReference type="Google" id="ProtNLM"/>
    </source>
</evidence>
<dbReference type="Proteomes" id="UP000017842">
    <property type="component" value="Unassembled WGS sequence"/>
</dbReference>
<feature type="transmembrane region" description="Helical" evidence="2">
    <location>
        <begin position="68"/>
        <end position="89"/>
    </location>
</feature>
<sequence length="278" mass="32216">MNESHELDSSNQKLTFVRSCFGWLEEKSFVILPSIAVLLTFSVVSVYFHYFSGEVLVEHDKWGQFGDYLGGVLNPIFGFLGFIALLLTLKLQRQELKLSTEELAKSAKALELQNKALAQQNFENTFFQLLRRHGELVSEASYNNLTGRYVFQNLYQTRLTHIYNNEVTKVEDINERAITSYKVFFSHHHHLLAHYFRVLYHVFKFIDTSQLSEDDKSNYANIARAQLSSYELCLMFYNGIYGEGKVGFKPLIEKYGLLKHLDTNLLLDSKAYGKPFFL</sequence>
<dbReference type="AlphaFoldDB" id="V5CAU2"/>
<feature type="coiled-coil region" evidence="1">
    <location>
        <begin position="93"/>
        <end position="120"/>
    </location>
</feature>
<proteinExistence type="predicted"/>
<dbReference type="EMBL" id="AYLO01000008">
    <property type="protein sequence ID" value="ESS73933.1"/>
    <property type="molecule type" value="Genomic_DNA"/>
</dbReference>
<keyword evidence="2" id="KW-0472">Membrane</keyword>
<gene>
    <name evidence="3" type="ORF">MGMO_8c00700</name>
</gene>
<evidence type="ECO:0000313" key="4">
    <source>
        <dbReference type="Proteomes" id="UP000017842"/>
    </source>
</evidence>
<dbReference type="Pfam" id="PF16872">
    <property type="entry name" value="putAbiC"/>
    <property type="match status" value="1"/>
</dbReference>
<dbReference type="RefSeq" id="WP_023493168.1">
    <property type="nucleotide sequence ID" value="NZ_AYLO01000008.1"/>
</dbReference>
<dbReference type="InterPro" id="IPR031709">
    <property type="entry name" value="PutAbiC"/>
</dbReference>
<evidence type="ECO:0000256" key="2">
    <source>
        <dbReference type="SAM" id="Phobius"/>
    </source>
</evidence>
<keyword evidence="4" id="KW-1185">Reference proteome</keyword>
<reference evidence="3 4" key="1">
    <citation type="journal article" date="2013" name="Genome Announc.">
        <title>Draft Genome Sequence of the Methanotrophic Gammaproteobacterium Methyloglobulus morosus DSM 22980 Strain KoM1.</title>
        <authorList>
            <person name="Poehlein A."/>
            <person name="Deutzmann J.S."/>
            <person name="Daniel R."/>
            <person name="Simeonova D.D."/>
        </authorList>
    </citation>
    <scope>NUCLEOTIDE SEQUENCE [LARGE SCALE GENOMIC DNA]</scope>
    <source>
        <strain evidence="3 4">KoM1</strain>
    </source>
</reference>
<keyword evidence="2" id="KW-1133">Transmembrane helix</keyword>
<keyword evidence="1" id="KW-0175">Coiled coil</keyword>
<keyword evidence="2" id="KW-0812">Transmembrane</keyword>
<dbReference type="eggNOG" id="ENOG50331HJ">
    <property type="taxonomic scope" value="Bacteria"/>
</dbReference>